<dbReference type="InterPro" id="IPR005761">
    <property type="entry name" value="UDP-N-AcMur-Glu-dNH2Pim_ligase"/>
</dbReference>
<evidence type="ECO:0000256" key="3">
    <source>
        <dbReference type="ARBA" id="ARBA00022960"/>
    </source>
</evidence>
<dbReference type="UniPathway" id="UPA00219"/>
<evidence type="ECO:0000256" key="4">
    <source>
        <dbReference type="ARBA" id="ARBA00022984"/>
    </source>
</evidence>
<dbReference type="GO" id="GO:0005737">
    <property type="term" value="C:cytoplasm"/>
    <property type="evidence" value="ECO:0007669"/>
    <property type="project" value="UniProtKB-SubCell"/>
</dbReference>
<dbReference type="GO" id="GO:0008360">
    <property type="term" value="P:regulation of cell shape"/>
    <property type="evidence" value="ECO:0007669"/>
    <property type="project" value="UniProtKB-KW"/>
</dbReference>
<organism evidence="12 13">
    <name type="scientific">Parasutterella muris</name>
    <dbReference type="NCBI Taxonomy" id="2565572"/>
    <lineage>
        <taxon>Bacteria</taxon>
        <taxon>Pseudomonadati</taxon>
        <taxon>Pseudomonadota</taxon>
        <taxon>Betaproteobacteria</taxon>
        <taxon>Burkholderiales</taxon>
        <taxon>Sutterellaceae</taxon>
        <taxon>Parasutterella</taxon>
    </lineage>
</organism>
<name>A0A6L6YHD2_9BURK</name>
<feature type="domain" description="Mur ligase N-terminal catalytic" evidence="9">
    <location>
        <begin position="22"/>
        <end position="68"/>
    </location>
</feature>
<evidence type="ECO:0000313" key="13">
    <source>
        <dbReference type="Proteomes" id="UP000472580"/>
    </source>
</evidence>
<keyword evidence="7" id="KW-0963">Cytoplasm</keyword>
<evidence type="ECO:0000256" key="8">
    <source>
        <dbReference type="RuleBase" id="RU004135"/>
    </source>
</evidence>
<dbReference type="InterPro" id="IPR036615">
    <property type="entry name" value="Mur_ligase_C_dom_sf"/>
</dbReference>
<keyword evidence="6 7" id="KW-0961">Cell wall biogenesis/degradation</keyword>
<evidence type="ECO:0000259" key="10">
    <source>
        <dbReference type="Pfam" id="PF02875"/>
    </source>
</evidence>
<feature type="modified residue" description="N6-carboxylysine" evidence="7">
    <location>
        <position position="215"/>
    </location>
</feature>
<dbReference type="EC" id="6.3.2.13" evidence="7"/>
<dbReference type="Pfam" id="PF01225">
    <property type="entry name" value="Mur_ligase"/>
    <property type="match status" value="1"/>
</dbReference>
<feature type="binding site" evidence="7">
    <location>
        <position position="458"/>
    </location>
    <ligand>
        <name>meso-2,6-diaminopimelate</name>
        <dbReference type="ChEBI" id="CHEBI:57791"/>
    </ligand>
</feature>
<dbReference type="EMBL" id="WSRP01000006">
    <property type="protein sequence ID" value="MVX56173.1"/>
    <property type="molecule type" value="Genomic_DNA"/>
</dbReference>
<dbReference type="InterPro" id="IPR036565">
    <property type="entry name" value="Mur-like_cat_sf"/>
</dbReference>
<dbReference type="Gene3D" id="3.40.1190.10">
    <property type="entry name" value="Mur-like, catalytic domain"/>
    <property type="match status" value="1"/>
</dbReference>
<proteinExistence type="inferred from homology"/>
<dbReference type="GO" id="GO:0008765">
    <property type="term" value="F:UDP-N-acetylmuramoylalanyl-D-glutamate-2,6-diaminopimelate ligase activity"/>
    <property type="evidence" value="ECO:0007669"/>
    <property type="project" value="UniProtKB-UniRule"/>
</dbReference>
<feature type="binding site" evidence="7">
    <location>
        <position position="25"/>
    </location>
    <ligand>
        <name>UDP-N-acetyl-alpha-D-muramoyl-L-alanyl-D-glutamate</name>
        <dbReference type="ChEBI" id="CHEBI:83900"/>
    </ligand>
</feature>
<feature type="binding site" evidence="7">
    <location>
        <begin position="405"/>
        <end position="408"/>
    </location>
    <ligand>
        <name>meso-2,6-diaminopimelate</name>
        <dbReference type="ChEBI" id="CHEBI:57791"/>
    </ligand>
</feature>
<comment type="function">
    <text evidence="7">Catalyzes the addition of meso-diaminopimelic acid to the nucleotide precursor UDP-N-acetylmuramoyl-L-alanyl-D-glutamate (UMAG) in the biosynthesis of bacterial cell-wall peptidoglycan.</text>
</comment>
<dbReference type="InterPro" id="IPR035911">
    <property type="entry name" value="MurE/MurF_N"/>
</dbReference>
<accession>A0A6L6YHD2</accession>
<evidence type="ECO:0000256" key="2">
    <source>
        <dbReference type="ARBA" id="ARBA00022618"/>
    </source>
</evidence>
<keyword evidence="7" id="KW-0067">ATP-binding</keyword>
<comment type="PTM">
    <text evidence="7">Carboxylation is probably crucial for Mg(2+) binding and, consequently, for the gamma-phosphate positioning of ATP.</text>
</comment>
<keyword evidence="7" id="KW-0547">Nucleotide-binding</keyword>
<feature type="domain" description="Mur ligase central" evidence="11">
    <location>
        <begin position="103"/>
        <end position="306"/>
    </location>
</feature>
<dbReference type="Gene3D" id="3.90.190.20">
    <property type="entry name" value="Mur ligase, C-terminal domain"/>
    <property type="match status" value="1"/>
</dbReference>
<keyword evidence="7 12" id="KW-0436">Ligase</keyword>
<dbReference type="GO" id="GO:0071555">
    <property type="term" value="P:cell wall organization"/>
    <property type="evidence" value="ECO:0007669"/>
    <property type="project" value="UniProtKB-KW"/>
</dbReference>
<feature type="domain" description="Mur ligase C-terminal" evidence="10">
    <location>
        <begin position="330"/>
        <end position="456"/>
    </location>
</feature>
<dbReference type="Gene3D" id="3.40.1390.10">
    <property type="entry name" value="MurE/MurF, N-terminal domain"/>
    <property type="match status" value="1"/>
</dbReference>
<gene>
    <name evidence="7" type="primary">murE</name>
    <name evidence="12" type="ORF">E5987_02995</name>
</gene>
<evidence type="ECO:0000313" key="12">
    <source>
        <dbReference type="EMBL" id="MVX56173.1"/>
    </source>
</evidence>
<evidence type="ECO:0000256" key="5">
    <source>
        <dbReference type="ARBA" id="ARBA00023306"/>
    </source>
</evidence>
<dbReference type="Pfam" id="PF02875">
    <property type="entry name" value="Mur_ligase_C"/>
    <property type="match status" value="1"/>
</dbReference>
<feature type="binding site" evidence="7">
    <location>
        <position position="454"/>
    </location>
    <ligand>
        <name>meso-2,6-diaminopimelate</name>
        <dbReference type="ChEBI" id="CHEBI:57791"/>
    </ligand>
</feature>
<dbReference type="Pfam" id="PF08245">
    <property type="entry name" value="Mur_ligase_M"/>
    <property type="match status" value="1"/>
</dbReference>
<dbReference type="RefSeq" id="WP_160334605.1">
    <property type="nucleotide sequence ID" value="NZ_WSRP01000006.1"/>
</dbReference>
<dbReference type="SUPFAM" id="SSF53623">
    <property type="entry name" value="MurD-like peptide ligases, catalytic domain"/>
    <property type="match status" value="1"/>
</dbReference>
<dbReference type="PANTHER" id="PTHR23135:SF4">
    <property type="entry name" value="UDP-N-ACETYLMURAMOYL-L-ALANYL-D-GLUTAMATE--2,6-DIAMINOPIMELATE LIGASE MURE HOMOLOG, CHLOROPLASTIC"/>
    <property type="match status" value="1"/>
</dbReference>
<evidence type="ECO:0000256" key="1">
    <source>
        <dbReference type="ARBA" id="ARBA00005898"/>
    </source>
</evidence>
<feature type="binding site" evidence="7">
    <location>
        <position position="181"/>
    </location>
    <ligand>
        <name>UDP-N-acetyl-alpha-D-muramoyl-L-alanyl-D-glutamate</name>
        <dbReference type="ChEBI" id="CHEBI:83900"/>
    </ligand>
</feature>
<dbReference type="AlphaFoldDB" id="A0A6L6YHD2"/>
<dbReference type="PANTHER" id="PTHR23135">
    <property type="entry name" value="MUR LIGASE FAMILY MEMBER"/>
    <property type="match status" value="1"/>
</dbReference>
<dbReference type="GO" id="GO:0000287">
    <property type="term" value="F:magnesium ion binding"/>
    <property type="evidence" value="ECO:0007669"/>
    <property type="project" value="UniProtKB-UniRule"/>
</dbReference>
<keyword evidence="5 7" id="KW-0131">Cell cycle</keyword>
<reference evidence="12 13" key="1">
    <citation type="submission" date="2019-12" db="EMBL/GenBank/DDBJ databases">
        <title>Microbes associate with the intestines of laboratory mice.</title>
        <authorList>
            <person name="Navarre W."/>
            <person name="Wong E."/>
        </authorList>
    </citation>
    <scope>NUCLEOTIDE SEQUENCE [LARGE SCALE GENOMIC DNA]</scope>
    <source>
        <strain evidence="12 13">NM82_D38</strain>
    </source>
</reference>
<comment type="similarity">
    <text evidence="1 7">Belongs to the MurCDEF family. MurE subfamily.</text>
</comment>
<keyword evidence="2 7" id="KW-0132">Cell division</keyword>
<feature type="binding site" evidence="7">
    <location>
        <position position="175"/>
    </location>
    <ligand>
        <name>UDP-N-acetyl-alpha-D-muramoyl-L-alanyl-D-glutamate</name>
        <dbReference type="ChEBI" id="CHEBI:83900"/>
    </ligand>
</feature>
<evidence type="ECO:0000259" key="9">
    <source>
        <dbReference type="Pfam" id="PF01225"/>
    </source>
</evidence>
<comment type="pathway">
    <text evidence="7 8">Cell wall biogenesis; peptidoglycan biosynthesis.</text>
</comment>
<keyword evidence="3 7" id="KW-0133">Cell shape</keyword>
<sequence length="488" mass="53063">MVEEAEVSKWIKEKAGPKASLYLDSRRIQPGDVFFAVCGTHTDGRKFVAKAAELGASCAVVESVAHFKAEIPFTEVCDLYKKCGAIASDYYGNPSQAMYGCAVTGTNGKTTTANWISELFTKLGKPSGCIGTLGCTCQGEPLPSVAMTTPDPLTVQKLFAELRDRGCEAFAIEASSIGLEQGRLRGAAFKVGIFTNLTRDHLDYHGDMEHYAEAKEILFSWPGLEYAVINFGDPASERMAQAALRSGVKVFSVGISQEAKYDLTACNVRHAREGLSFDLVFEGRVKHVTTRLLGTFNIENFLCAAAPCILSGFDFELVCETAQNLNPPAGRMQTVTAEDGLLAAVDYSHTPDAILKALAALRELAEVRGGRLKIVVGAGGDRDSGKRPLMGRAACEADEMFFTSDNPRSEDPMLILREVCAGAVKPYRMIEDRAEAIREAVRSSSSDDVILIAGKGHEDYQEIQGVKHHFSDAEQARSAMMEFRKKHE</sequence>
<dbReference type="InterPro" id="IPR013221">
    <property type="entry name" value="Mur_ligase_cen"/>
</dbReference>
<dbReference type="Proteomes" id="UP000472580">
    <property type="component" value="Unassembled WGS sequence"/>
</dbReference>
<comment type="subcellular location">
    <subcellularLocation>
        <location evidence="7 8">Cytoplasm</location>
    </subcellularLocation>
</comment>
<evidence type="ECO:0000259" key="11">
    <source>
        <dbReference type="Pfam" id="PF08245"/>
    </source>
</evidence>
<keyword evidence="13" id="KW-1185">Reference proteome</keyword>
<dbReference type="GO" id="GO:0005524">
    <property type="term" value="F:ATP binding"/>
    <property type="evidence" value="ECO:0007669"/>
    <property type="project" value="UniProtKB-UniRule"/>
</dbReference>
<keyword evidence="7" id="KW-0460">Magnesium</keyword>
<protein>
    <recommendedName>
        <fullName evidence="7">UDP-N-acetylmuramoyl-L-alanyl-D-glutamate--2,6-diaminopimelate ligase</fullName>
        <ecNumber evidence="7">6.3.2.13</ecNumber>
    </recommendedName>
    <alternativeName>
        <fullName evidence="7">Meso-A2pm-adding enzyme</fullName>
    </alternativeName>
    <alternativeName>
        <fullName evidence="7">Meso-diaminopimelate-adding enzyme</fullName>
    </alternativeName>
    <alternativeName>
        <fullName evidence="7">UDP-MurNAc-L-Ala-D-Glu:meso-diaminopimelate ligase</fullName>
    </alternativeName>
    <alternativeName>
        <fullName evidence="7">UDP-MurNAc-tripeptide synthetase</fullName>
    </alternativeName>
    <alternativeName>
        <fullName evidence="7">UDP-N-acetylmuramyl-tripeptide synthetase</fullName>
    </alternativeName>
</protein>
<keyword evidence="4 7" id="KW-0573">Peptidoglycan synthesis</keyword>
<dbReference type="NCBIfam" id="TIGR01085">
    <property type="entry name" value="murE"/>
    <property type="match status" value="1"/>
</dbReference>
<dbReference type="HAMAP" id="MF_00208">
    <property type="entry name" value="MurE"/>
    <property type="match status" value="1"/>
</dbReference>
<comment type="caution">
    <text evidence="12">The sequence shown here is derived from an EMBL/GenBank/DDBJ whole genome shotgun (WGS) entry which is preliminary data.</text>
</comment>
<comment type="caution">
    <text evidence="7">Lacks conserved residue(s) required for the propagation of feature annotation.</text>
</comment>
<feature type="binding site" evidence="7">
    <location>
        <position position="183"/>
    </location>
    <ligand>
        <name>UDP-N-acetyl-alpha-D-muramoyl-L-alanyl-D-glutamate</name>
        <dbReference type="ChEBI" id="CHEBI:83900"/>
    </ligand>
</feature>
<dbReference type="OrthoDB" id="9800958at2"/>
<dbReference type="InterPro" id="IPR004101">
    <property type="entry name" value="Mur_ligase_C"/>
</dbReference>
<feature type="binding site" evidence="7">
    <location>
        <begin position="148"/>
        <end position="149"/>
    </location>
    <ligand>
        <name>UDP-N-acetyl-alpha-D-muramoyl-L-alanyl-D-glutamate</name>
        <dbReference type="ChEBI" id="CHEBI:83900"/>
    </ligand>
</feature>
<feature type="binding site" evidence="7">
    <location>
        <position position="382"/>
    </location>
    <ligand>
        <name>meso-2,6-diaminopimelate</name>
        <dbReference type="ChEBI" id="CHEBI:57791"/>
    </ligand>
</feature>
<comment type="catalytic activity">
    <reaction evidence="7">
        <text>UDP-N-acetyl-alpha-D-muramoyl-L-alanyl-D-glutamate + meso-2,6-diaminopimelate + ATP = UDP-N-acetyl-alpha-D-muramoyl-L-alanyl-gamma-D-glutamyl-meso-2,6-diaminopimelate + ADP + phosphate + H(+)</text>
        <dbReference type="Rhea" id="RHEA:23676"/>
        <dbReference type="ChEBI" id="CHEBI:15378"/>
        <dbReference type="ChEBI" id="CHEBI:30616"/>
        <dbReference type="ChEBI" id="CHEBI:43474"/>
        <dbReference type="ChEBI" id="CHEBI:57791"/>
        <dbReference type="ChEBI" id="CHEBI:83900"/>
        <dbReference type="ChEBI" id="CHEBI:83905"/>
        <dbReference type="ChEBI" id="CHEBI:456216"/>
        <dbReference type="EC" id="6.3.2.13"/>
    </reaction>
</comment>
<dbReference type="SUPFAM" id="SSF63418">
    <property type="entry name" value="MurE/MurF N-terminal domain"/>
    <property type="match status" value="1"/>
</dbReference>
<dbReference type="NCBIfam" id="NF001126">
    <property type="entry name" value="PRK00139.1-4"/>
    <property type="match status" value="1"/>
</dbReference>
<feature type="short sequence motif" description="Meso-diaminopimelate recognition motif" evidence="7">
    <location>
        <begin position="405"/>
        <end position="408"/>
    </location>
</feature>
<feature type="binding site" evidence="7">
    <location>
        <begin position="105"/>
        <end position="111"/>
    </location>
    <ligand>
        <name>ATP</name>
        <dbReference type="ChEBI" id="CHEBI:30616"/>
    </ligand>
</feature>
<dbReference type="GO" id="GO:0051301">
    <property type="term" value="P:cell division"/>
    <property type="evidence" value="ECO:0007669"/>
    <property type="project" value="UniProtKB-KW"/>
</dbReference>
<comment type="cofactor">
    <cofactor evidence="7">
        <name>Mg(2+)</name>
        <dbReference type="ChEBI" id="CHEBI:18420"/>
    </cofactor>
</comment>
<evidence type="ECO:0000256" key="7">
    <source>
        <dbReference type="HAMAP-Rule" id="MF_00208"/>
    </source>
</evidence>
<feature type="binding site" evidence="7">
    <location>
        <position position="23"/>
    </location>
    <ligand>
        <name>UDP-N-acetyl-alpha-D-muramoyl-L-alanyl-D-glutamate</name>
        <dbReference type="ChEBI" id="CHEBI:83900"/>
    </ligand>
</feature>
<dbReference type="GO" id="GO:0009252">
    <property type="term" value="P:peptidoglycan biosynthetic process"/>
    <property type="evidence" value="ECO:0007669"/>
    <property type="project" value="UniProtKB-UniRule"/>
</dbReference>
<dbReference type="SUPFAM" id="SSF53244">
    <property type="entry name" value="MurD-like peptide ligases, peptide-binding domain"/>
    <property type="match status" value="1"/>
</dbReference>
<evidence type="ECO:0000256" key="6">
    <source>
        <dbReference type="ARBA" id="ARBA00023316"/>
    </source>
</evidence>
<dbReference type="InterPro" id="IPR000713">
    <property type="entry name" value="Mur_ligase_N"/>
</dbReference>